<proteinExistence type="predicted"/>
<evidence type="ECO:0000313" key="2">
    <source>
        <dbReference type="Proteomes" id="UP000031668"/>
    </source>
</evidence>
<dbReference type="Proteomes" id="UP000031668">
    <property type="component" value="Unassembled WGS sequence"/>
</dbReference>
<accession>A0A0C2N8C2</accession>
<reference evidence="1 2" key="1">
    <citation type="journal article" date="2014" name="Genome Biol. Evol.">
        <title>The genome of the myxosporean Thelohanellus kitauei shows adaptations to nutrient acquisition within its fish host.</title>
        <authorList>
            <person name="Yang Y."/>
            <person name="Xiong J."/>
            <person name="Zhou Z."/>
            <person name="Huo F."/>
            <person name="Miao W."/>
            <person name="Ran C."/>
            <person name="Liu Y."/>
            <person name="Zhang J."/>
            <person name="Feng J."/>
            <person name="Wang M."/>
            <person name="Wang M."/>
            <person name="Wang L."/>
            <person name="Yao B."/>
        </authorList>
    </citation>
    <scope>NUCLEOTIDE SEQUENCE [LARGE SCALE GENOMIC DNA]</scope>
    <source>
        <strain evidence="1">Wuqing</strain>
    </source>
</reference>
<name>A0A0C2N8C2_THEKT</name>
<dbReference type="AlphaFoldDB" id="A0A0C2N8C2"/>
<protein>
    <submittedName>
        <fullName evidence="1">Uncharacterized protein</fullName>
    </submittedName>
</protein>
<organism evidence="1 2">
    <name type="scientific">Thelohanellus kitauei</name>
    <name type="common">Myxosporean</name>
    <dbReference type="NCBI Taxonomy" id="669202"/>
    <lineage>
        <taxon>Eukaryota</taxon>
        <taxon>Metazoa</taxon>
        <taxon>Cnidaria</taxon>
        <taxon>Myxozoa</taxon>
        <taxon>Myxosporea</taxon>
        <taxon>Bivalvulida</taxon>
        <taxon>Platysporina</taxon>
        <taxon>Myxobolidae</taxon>
        <taxon>Thelohanellus</taxon>
    </lineage>
</organism>
<sequence length="179" mass="20994">MQSNTQSDGDYKNSAESVRTARKLWRLLNGHIVKVYREYGCAKTVAYPKMERIYRLERNLDQSKQDVHRKDYTDLILFLPDYIYKDNWYTYDREVCFQIVSRRFGLIGGLVQLWKSTNTKRFAEGITGNVGRVFCYRWITRTVTPLSLLFEKTSILEQQSSLTAGELTGHWTGRTTNNI</sequence>
<dbReference type="EMBL" id="JWZT01001163">
    <property type="protein sequence ID" value="KII72575.1"/>
    <property type="molecule type" value="Genomic_DNA"/>
</dbReference>
<keyword evidence="2" id="KW-1185">Reference proteome</keyword>
<gene>
    <name evidence="1" type="ORF">RF11_13272</name>
</gene>
<comment type="caution">
    <text evidence="1">The sequence shown here is derived from an EMBL/GenBank/DDBJ whole genome shotgun (WGS) entry which is preliminary data.</text>
</comment>
<evidence type="ECO:0000313" key="1">
    <source>
        <dbReference type="EMBL" id="KII72575.1"/>
    </source>
</evidence>